<keyword evidence="2" id="KW-1185">Reference proteome</keyword>
<comment type="caution">
    <text evidence="1">The sequence shown here is derived from an EMBL/GenBank/DDBJ whole genome shotgun (WGS) entry which is preliminary data.</text>
</comment>
<feature type="non-terminal residue" evidence="1">
    <location>
        <position position="1"/>
    </location>
</feature>
<evidence type="ECO:0000313" key="2">
    <source>
        <dbReference type="Proteomes" id="UP000653454"/>
    </source>
</evidence>
<gene>
    <name evidence="1" type="ORF">PLXY2_LOCUS1389</name>
</gene>
<dbReference type="Proteomes" id="UP000653454">
    <property type="component" value="Unassembled WGS sequence"/>
</dbReference>
<name>A0A8S4D5Z2_PLUXY</name>
<sequence>MPMTGARCFSWISLASWQVGDSSFRLLVLGTAIVNAYTPPLFVPAHRVGVAVCA</sequence>
<reference evidence="1" key="1">
    <citation type="submission" date="2020-11" db="EMBL/GenBank/DDBJ databases">
        <authorList>
            <person name="Whiteford S."/>
        </authorList>
    </citation>
    <scope>NUCLEOTIDE SEQUENCE</scope>
</reference>
<evidence type="ECO:0000313" key="1">
    <source>
        <dbReference type="EMBL" id="CAG9093486.1"/>
    </source>
</evidence>
<dbReference type="EMBL" id="CAJHNJ030000003">
    <property type="protein sequence ID" value="CAG9093486.1"/>
    <property type="molecule type" value="Genomic_DNA"/>
</dbReference>
<accession>A0A8S4D5Z2</accession>
<dbReference type="AlphaFoldDB" id="A0A8S4D5Z2"/>
<proteinExistence type="predicted"/>
<protein>
    <submittedName>
        <fullName evidence="1">(diamondback moth) hypothetical protein</fullName>
    </submittedName>
</protein>
<organism evidence="1 2">
    <name type="scientific">Plutella xylostella</name>
    <name type="common">Diamondback moth</name>
    <name type="synonym">Plutella maculipennis</name>
    <dbReference type="NCBI Taxonomy" id="51655"/>
    <lineage>
        <taxon>Eukaryota</taxon>
        <taxon>Metazoa</taxon>
        <taxon>Ecdysozoa</taxon>
        <taxon>Arthropoda</taxon>
        <taxon>Hexapoda</taxon>
        <taxon>Insecta</taxon>
        <taxon>Pterygota</taxon>
        <taxon>Neoptera</taxon>
        <taxon>Endopterygota</taxon>
        <taxon>Lepidoptera</taxon>
        <taxon>Glossata</taxon>
        <taxon>Ditrysia</taxon>
        <taxon>Yponomeutoidea</taxon>
        <taxon>Plutellidae</taxon>
        <taxon>Plutella</taxon>
    </lineage>
</organism>